<dbReference type="GO" id="GO:0004869">
    <property type="term" value="F:cysteine-type endopeptidase inhibitor activity"/>
    <property type="evidence" value="ECO:0007669"/>
    <property type="project" value="UniProtKB-KW"/>
</dbReference>
<evidence type="ECO:0000256" key="1">
    <source>
        <dbReference type="ARBA" id="ARBA00022690"/>
    </source>
</evidence>
<accession>A0ABD2ZQE1</accession>
<evidence type="ECO:0000256" key="3">
    <source>
        <dbReference type="RuleBase" id="RU362130"/>
    </source>
</evidence>
<dbReference type="InterPro" id="IPR046350">
    <property type="entry name" value="Cystatin_sf"/>
</dbReference>
<evidence type="ECO:0000313" key="5">
    <source>
        <dbReference type="Proteomes" id="UP001630127"/>
    </source>
</evidence>
<dbReference type="Gene3D" id="3.10.450.10">
    <property type="match status" value="2"/>
</dbReference>
<dbReference type="CDD" id="cd00042">
    <property type="entry name" value="CY"/>
    <property type="match status" value="1"/>
</dbReference>
<dbReference type="Proteomes" id="UP001630127">
    <property type="component" value="Unassembled WGS sequence"/>
</dbReference>
<organism evidence="4 5">
    <name type="scientific">Cinchona calisaya</name>
    <dbReference type="NCBI Taxonomy" id="153742"/>
    <lineage>
        <taxon>Eukaryota</taxon>
        <taxon>Viridiplantae</taxon>
        <taxon>Streptophyta</taxon>
        <taxon>Embryophyta</taxon>
        <taxon>Tracheophyta</taxon>
        <taxon>Spermatophyta</taxon>
        <taxon>Magnoliopsida</taxon>
        <taxon>eudicotyledons</taxon>
        <taxon>Gunneridae</taxon>
        <taxon>Pentapetalae</taxon>
        <taxon>asterids</taxon>
        <taxon>lamiids</taxon>
        <taxon>Gentianales</taxon>
        <taxon>Rubiaceae</taxon>
        <taxon>Cinchonoideae</taxon>
        <taxon>Cinchoneae</taxon>
        <taxon>Cinchona</taxon>
    </lineage>
</organism>
<sequence length="390" mass="44213">MALRVALNRARSQLLLVNGNLRFLGAIATATATAPATSMSGGCGSIVEQQNYFRRVPSSKQFCRHYFLPPPPARQTVPYSLLPGIFAVNPGSVLSLAEFAVKTHNEDQGGGAPSDGNVQLVRVVRASANWVAELYYITLEAIDEEKGKLNVYFAEVLDSPSENCRQLKDWKLVDQNFNYHFQETRWSKLLLRKICREETVQKNIMTDWLYHMTLQTMMDDKTDTMTGWLDDMALRVMRDNELAKIIARAEGKANLECDKFLLNADLFPKKAIYPLPAVPNDSTVPIYDIMAYEKVYGYALFAVWTHNKNKDDAIQLEEVLWASKSTSDAGVYYLLLLEAMDGNKELNFYYAVVEVCHSTEDLIEFNQIDESVCNILEKDGFRIKLATRRT</sequence>
<gene>
    <name evidence="4" type="ORF">ACH5RR_019185</name>
</gene>
<protein>
    <recommendedName>
        <fullName evidence="3">Cysteine proteinase inhibitor</fullName>
    </recommendedName>
</protein>
<name>A0ABD2ZQE1_9GENT</name>
<comment type="similarity">
    <text evidence="3">Belongs to the cystatin family. Phytocystatin subfamily.</text>
</comment>
<comment type="caution">
    <text evidence="4">The sequence shown here is derived from an EMBL/GenBank/DDBJ whole genome shotgun (WGS) entry which is preliminary data.</text>
</comment>
<dbReference type="PANTHER" id="PTHR11413:SF103">
    <property type="entry name" value="CYSTEINE PROTEINASE INHIBITOR 12"/>
    <property type="match status" value="1"/>
</dbReference>
<evidence type="ECO:0000313" key="4">
    <source>
        <dbReference type="EMBL" id="KAL3521036.1"/>
    </source>
</evidence>
<dbReference type="PANTHER" id="PTHR11413">
    <property type="entry name" value="CYSTATIN FAMILY MEMBER"/>
    <property type="match status" value="1"/>
</dbReference>
<keyword evidence="2 3" id="KW-0789">Thiol protease inhibitor</keyword>
<dbReference type="AlphaFoldDB" id="A0ABD2ZQE1"/>
<dbReference type="EMBL" id="JBJUIK010000008">
    <property type="protein sequence ID" value="KAL3521036.1"/>
    <property type="molecule type" value="Genomic_DNA"/>
</dbReference>
<dbReference type="InterPro" id="IPR000010">
    <property type="entry name" value="Cystatin_dom"/>
</dbReference>
<reference evidence="4 5" key="1">
    <citation type="submission" date="2024-11" db="EMBL/GenBank/DDBJ databases">
        <title>A near-complete genome assembly of Cinchona calisaya.</title>
        <authorList>
            <person name="Lian D.C."/>
            <person name="Zhao X.W."/>
            <person name="Wei L."/>
        </authorList>
    </citation>
    <scope>NUCLEOTIDE SEQUENCE [LARGE SCALE GENOMIC DNA]</scope>
    <source>
        <tissue evidence="4">Nenye</tissue>
    </source>
</reference>
<dbReference type="InterPro" id="IPR027214">
    <property type="entry name" value="Cystatin"/>
</dbReference>
<proteinExistence type="inferred from homology"/>
<keyword evidence="5" id="KW-1185">Reference proteome</keyword>
<evidence type="ECO:0000256" key="2">
    <source>
        <dbReference type="ARBA" id="ARBA00022704"/>
    </source>
</evidence>
<dbReference type="SUPFAM" id="SSF54403">
    <property type="entry name" value="Cystatin/monellin"/>
    <property type="match status" value="2"/>
</dbReference>
<keyword evidence="1 3" id="KW-0646">Protease inhibitor</keyword>